<keyword evidence="2" id="KW-1185">Reference proteome</keyword>
<evidence type="ECO:0000313" key="2">
    <source>
        <dbReference type="Proteomes" id="UP000830768"/>
    </source>
</evidence>
<accession>A0ACD3ZFY5</accession>
<protein>
    <submittedName>
        <fullName evidence="1">Uncharacterized protein</fullName>
    </submittedName>
</protein>
<evidence type="ECO:0000313" key="1">
    <source>
        <dbReference type="EMBL" id="UPL00200.1"/>
    </source>
</evidence>
<organism evidence="1 2">
    <name type="scientific">Fusarium solani subsp. cucurbitae</name>
    <name type="common">Neocosmosporum cucurbitae</name>
    <dbReference type="NCBI Taxonomy" id="2747967"/>
    <lineage>
        <taxon>Eukaryota</taxon>
        <taxon>Fungi</taxon>
        <taxon>Dikarya</taxon>
        <taxon>Ascomycota</taxon>
        <taxon>Pezizomycotina</taxon>
        <taxon>Sordariomycetes</taxon>
        <taxon>Hypocreomycetidae</taxon>
        <taxon>Hypocreales</taxon>
        <taxon>Nectriaceae</taxon>
        <taxon>Fusarium</taxon>
        <taxon>Fusarium solani species complex</taxon>
    </lineage>
</organism>
<dbReference type="EMBL" id="CP090037">
    <property type="protein sequence ID" value="UPL00200.1"/>
    <property type="molecule type" value="Genomic_DNA"/>
</dbReference>
<sequence>MCRSQGICGYSRSVIIRENSTHLSINDSTGTHTLPGAHPTNFISMAVNPVTWHTSRVVKIDQETDSKSNGTHGLIETAVDVHCSGSLVDSSDKKRQGYDLWFVDVDVTPRQGIENGSQEPDKSDGLSDLLRAAQTLDSSGPSTSRSYRVLLAVPTATGFFARTNCFQERFVGCKDFGVLIDRSVFGKPASLLAEPSLEQLLDGSALMVLRPKEQASLCDEVALVEEVDARINFQWLLKDQPQQKTLALVDGHLNLESYLGLYNSAKALGAKVVLLDRKDHWITDPSFQHLYDDYIAIDMTPDEDFHVRIAEAVKAYGHVDGICGIATYSLPPVAKAATLLGLPTELPEAITMANDKHQTRLLDQDPVLSAMVGSVVDLEERIKNKSFVPEYPLIVKPTFGTGSAHVHKVDNEAALLEAVRRITELAKRKALIETYIEGPEVDANFVLVDGEILFFEMNDDFPTAGDQGDIDSDFWETINAFPTVLPPDEFALLRDDMHRLLLAMGLKTGVFHLEAKVQNSSWEYRVKDGVYDLYPKEGPVKNAPKRCFTIEVNPRPPGMANCYGSGATYGVNFYDIHVLRMLGDIERIRALSKPFEPHSTIPYNARIWSDLFWLRADKGGICSTDTVCSETLEKLSAKDRALVTRSCCFYRRGELIPEPADGVVRLGGFFFLSSRKSRADILRATAGLVKYNSIPVTMS</sequence>
<name>A0ACD3ZFY5_FUSSC</name>
<dbReference type="Proteomes" id="UP000830768">
    <property type="component" value="Chromosome 9"/>
</dbReference>
<gene>
    <name evidence="1" type="ORF">LCI18_011134</name>
</gene>
<proteinExistence type="predicted"/>
<reference evidence="1" key="1">
    <citation type="submission" date="2021-11" db="EMBL/GenBank/DDBJ databases">
        <title>Fusarium solani-melongenae Genome sequencing and assembly.</title>
        <authorList>
            <person name="Xie S."/>
            <person name="Huang L."/>
            <person name="Zhang X."/>
        </authorList>
    </citation>
    <scope>NUCLEOTIDE SEQUENCE</scope>
    <source>
        <strain evidence="1">CRI 24-3</strain>
    </source>
</reference>